<dbReference type="InterPro" id="IPR023213">
    <property type="entry name" value="CAT-like_dom_sf"/>
</dbReference>
<accession>A0ABQ8GAL7</accession>
<comment type="caution">
    <text evidence="1">The sequence shown here is derived from an EMBL/GenBank/DDBJ whole genome shotgun (WGS) entry which is preliminary data.</text>
</comment>
<gene>
    <name evidence="1" type="ORF">B0J12DRAFT_719045</name>
</gene>
<evidence type="ECO:0000313" key="1">
    <source>
        <dbReference type="EMBL" id="KAH7050156.1"/>
    </source>
</evidence>
<reference evidence="1 2" key="1">
    <citation type="journal article" date="2021" name="Nat. Commun.">
        <title>Genetic determinants of endophytism in the Arabidopsis root mycobiome.</title>
        <authorList>
            <person name="Mesny F."/>
            <person name="Miyauchi S."/>
            <person name="Thiergart T."/>
            <person name="Pickel B."/>
            <person name="Atanasova L."/>
            <person name="Karlsson M."/>
            <person name="Huettel B."/>
            <person name="Barry K.W."/>
            <person name="Haridas S."/>
            <person name="Chen C."/>
            <person name="Bauer D."/>
            <person name="Andreopoulos W."/>
            <person name="Pangilinan J."/>
            <person name="LaButti K."/>
            <person name="Riley R."/>
            <person name="Lipzen A."/>
            <person name="Clum A."/>
            <person name="Drula E."/>
            <person name="Henrissat B."/>
            <person name="Kohler A."/>
            <person name="Grigoriev I.V."/>
            <person name="Martin F.M."/>
            <person name="Hacquard S."/>
        </authorList>
    </citation>
    <scope>NUCLEOTIDE SEQUENCE [LARGE SCALE GENOMIC DNA]</scope>
    <source>
        <strain evidence="1 2">MPI-SDFR-AT-0080</strain>
    </source>
</reference>
<keyword evidence="2" id="KW-1185">Reference proteome</keyword>
<proteinExistence type="predicted"/>
<evidence type="ECO:0000313" key="2">
    <source>
        <dbReference type="Proteomes" id="UP000774617"/>
    </source>
</evidence>
<dbReference type="Gene3D" id="3.30.559.10">
    <property type="entry name" value="Chloramphenicol acetyltransferase-like domain"/>
    <property type="match status" value="1"/>
</dbReference>
<name>A0ABQ8GAL7_9PEZI</name>
<sequence>MLEDTKTLRNIFVAWTLCFNDVLDANKLHASLSSLLEIGDWRKVGGRLRLKDTGELEIHVPRPFTAERPAVSYTHQALPMDIGDHPLAKTLPKATEGPSIQPGPQGFPAFAAREDAPSTLQDFTSQDTPQLSLRITSFNDSTLSEVPPMLGAREDAICAAADALMEKEEAFRLGQKQLRGLAMLKFGLRFAWDLLWNPVAETHTIFLPEKAVAEAIWPSKEQCFISEGDVLTAWAMRAPRPATALHAINARFRLSSLLQAPGVPVQNMAVAAFTFLSPEVATGPLGPIALESRRCLTDQSTEAQVLAFLRELRRESKSGSDPASVCGEPDALLMPFTSWTRAGLFKAVDFGPALVRAGETGQSRSGPPGTVVFHHAQSLRESPTARNAIEVLGKDHGNNYWLTGTLLPLAWAKIEENLNRM</sequence>
<organism evidence="1 2">
    <name type="scientific">Macrophomina phaseolina</name>
    <dbReference type="NCBI Taxonomy" id="35725"/>
    <lineage>
        <taxon>Eukaryota</taxon>
        <taxon>Fungi</taxon>
        <taxon>Dikarya</taxon>
        <taxon>Ascomycota</taxon>
        <taxon>Pezizomycotina</taxon>
        <taxon>Dothideomycetes</taxon>
        <taxon>Dothideomycetes incertae sedis</taxon>
        <taxon>Botryosphaeriales</taxon>
        <taxon>Botryosphaeriaceae</taxon>
        <taxon>Macrophomina</taxon>
    </lineage>
</organism>
<dbReference type="EMBL" id="JAGTJR010000013">
    <property type="protein sequence ID" value="KAH7050156.1"/>
    <property type="molecule type" value="Genomic_DNA"/>
</dbReference>
<protein>
    <submittedName>
        <fullName evidence="1">Uncharacterized protein</fullName>
    </submittedName>
</protein>
<dbReference type="Proteomes" id="UP000774617">
    <property type="component" value="Unassembled WGS sequence"/>
</dbReference>